<dbReference type="KEGG" id="cbx:Cenrod_1879"/>
<gene>
    <name evidence="1" type="ORF">Cenrod_1879</name>
</gene>
<protein>
    <submittedName>
        <fullName evidence="1">Uncharacterized protein</fullName>
    </submittedName>
</protein>
<dbReference type="Proteomes" id="UP000017184">
    <property type="component" value="Chromosome"/>
</dbReference>
<organism evidence="1 2">
    <name type="scientific">Candidatus Symbiobacter mobilis CR</name>
    <dbReference type="NCBI Taxonomy" id="946483"/>
    <lineage>
        <taxon>Bacteria</taxon>
        <taxon>Pseudomonadati</taxon>
        <taxon>Pseudomonadota</taxon>
        <taxon>Betaproteobacteria</taxon>
        <taxon>Burkholderiales</taxon>
        <taxon>Comamonadaceae</taxon>
    </lineage>
</organism>
<evidence type="ECO:0000313" key="1">
    <source>
        <dbReference type="EMBL" id="AGX87959.1"/>
    </source>
</evidence>
<proteinExistence type="predicted"/>
<dbReference type="EMBL" id="CP004885">
    <property type="protein sequence ID" value="AGX87959.1"/>
    <property type="molecule type" value="Genomic_DNA"/>
</dbReference>
<sequence>MALWYRLAVPSCTNLVGTLSRDNFAHVLLLWPLSTMAGNTLTQQLSRTDLQYWARLTALPGRVSNRC</sequence>
<reference evidence="1 2" key="1">
    <citation type="journal article" date="2013" name="Genome Biol.">
        <title>Genomic analysis reveals key aspects of prokaryotic symbiosis in the phototrophic consortium "Chlorochromatium aggregatum".</title>
        <authorList>
            <person name="Liu Z."/>
            <person name="Muller J."/>
            <person name="Li T."/>
            <person name="Alvey R.M."/>
            <person name="Vogl K."/>
            <person name="Frigaard N.U."/>
            <person name="Rockwell N.C."/>
            <person name="Boyd E.S."/>
            <person name="Tomsho L.P."/>
            <person name="Schuster S.C."/>
            <person name="Henke P."/>
            <person name="Rohde M."/>
            <person name="Overmann J."/>
            <person name="Bryant D.A."/>
        </authorList>
    </citation>
    <scope>NUCLEOTIDE SEQUENCE [LARGE SCALE GENOMIC DNA]</scope>
    <source>
        <strain evidence="1">CR</strain>
    </source>
</reference>
<dbReference type="HOGENOM" id="CLU_2804495_0_0_4"/>
<name>U5NCR7_9BURK</name>
<evidence type="ECO:0000313" key="2">
    <source>
        <dbReference type="Proteomes" id="UP000017184"/>
    </source>
</evidence>
<accession>U5NCR7</accession>
<keyword evidence="2" id="KW-1185">Reference proteome</keyword>
<dbReference type="AlphaFoldDB" id="U5NCR7"/>